<name>A0A8K0R5I2_9PLEO</name>
<organism evidence="2 3">
    <name type="scientific">Paraphoma chrysanthemicola</name>
    <dbReference type="NCBI Taxonomy" id="798071"/>
    <lineage>
        <taxon>Eukaryota</taxon>
        <taxon>Fungi</taxon>
        <taxon>Dikarya</taxon>
        <taxon>Ascomycota</taxon>
        <taxon>Pezizomycotina</taxon>
        <taxon>Dothideomycetes</taxon>
        <taxon>Pleosporomycetidae</taxon>
        <taxon>Pleosporales</taxon>
        <taxon>Pleosporineae</taxon>
        <taxon>Phaeosphaeriaceae</taxon>
        <taxon>Paraphoma</taxon>
    </lineage>
</organism>
<proteinExistence type="predicted"/>
<accession>A0A8K0R5I2</accession>
<dbReference type="Proteomes" id="UP000813461">
    <property type="component" value="Unassembled WGS sequence"/>
</dbReference>
<evidence type="ECO:0000313" key="3">
    <source>
        <dbReference type="Proteomes" id="UP000813461"/>
    </source>
</evidence>
<gene>
    <name evidence="2" type="ORF">FB567DRAFT_629835</name>
</gene>
<dbReference type="AlphaFoldDB" id="A0A8K0R5I2"/>
<feature type="compositionally biased region" description="Low complexity" evidence="1">
    <location>
        <begin position="25"/>
        <end position="37"/>
    </location>
</feature>
<comment type="caution">
    <text evidence="2">The sequence shown here is derived from an EMBL/GenBank/DDBJ whole genome shotgun (WGS) entry which is preliminary data.</text>
</comment>
<reference evidence="2" key="1">
    <citation type="journal article" date="2021" name="Nat. Commun.">
        <title>Genetic determinants of endophytism in the Arabidopsis root mycobiome.</title>
        <authorList>
            <person name="Mesny F."/>
            <person name="Miyauchi S."/>
            <person name="Thiergart T."/>
            <person name="Pickel B."/>
            <person name="Atanasova L."/>
            <person name="Karlsson M."/>
            <person name="Huettel B."/>
            <person name="Barry K.W."/>
            <person name="Haridas S."/>
            <person name="Chen C."/>
            <person name="Bauer D."/>
            <person name="Andreopoulos W."/>
            <person name="Pangilinan J."/>
            <person name="LaButti K."/>
            <person name="Riley R."/>
            <person name="Lipzen A."/>
            <person name="Clum A."/>
            <person name="Drula E."/>
            <person name="Henrissat B."/>
            <person name="Kohler A."/>
            <person name="Grigoriev I.V."/>
            <person name="Martin F.M."/>
            <person name="Hacquard S."/>
        </authorList>
    </citation>
    <scope>NUCLEOTIDE SEQUENCE</scope>
    <source>
        <strain evidence="2">MPI-SDFR-AT-0120</strain>
    </source>
</reference>
<evidence type="ECO:0000256" key="1">
    <source>
        <dbReference type="SAM" id="MobiDB-lite"/>
    </source>
</evidence>
<dbReference type="EMBL" id="JAGMVJ010000012">
    <property type="protein sequence ID" value="KAH7084308.1"/>
    <property type="molecule type" value="Genomic_DNA"/>
</dbReference>
<keyword evidence="3" id="KW-1185">Reference proteome</keyword>
<sequence>MAPRAPSARLEARRNRIISPPPAITSPIAPSEFSAPSSPSPTPAATNTVGSKGPDSTGAGVDKNKNKKKKHTTTDIFGTDCLHSVFASTVFLAETLRSRDPVERILQDGMSTHLLAHIINQHRTGPKYSIHGNSLWKMLQFTMRDESKKKKEPGAKNWSFSLNKTDESKKVKKWPADKMTLAGLQVDCEKKVPKGNRPIDNVPFEALLVDVAHLPEGDDALDLTRCLTWIMHNPGPGLVWPRDF</sequence>
<protein>
    <submittedName>
        <fullName evidence="2">Uncharacterized protein</fullName>
    </submittedName>
</protein>
<feature type="region of interest" description="Disordered" evidence="1">
    <location>
        <begin position="1"/>
        <end position="72"/>
    </location>
</feature>
<evidence type="ECO:0000313" key="2">
    <source>
        <dbReference type="EMBL" id="KAH7084308.1"/>
    </source>
</evidence>
<dbReference type="OrthoDB" id="3675232at2759"/>